<proteinExistence type="predicted"/>
<sequence length="241" mass="26180">MGHSFELPQEAEVGATPEEVWEAIATGPGIDSWFMGRTEVAGGVVRTAFGGYAPETAVTASEPPHRFAHAAEPAPDGRFVAYEFLVEGRARDSTVLRMVTSGFLPGDDWEDEFEAMGLGLGLFFATLVQYLTHFRGRAATPVTAFGPQVRDWPRAWEILRAELGLNGDTARVEPPGLPPAEGVVYRHDSQTLGVRTGDAIYRFMRGFDGRVVAAHHLFTAPPSGVEAEWAAWLEKLLAGRA</sequence>
<dbReference type="CDD" id="cd07814">
    <property type="entry name" value="SRPBCC_CalC_Aha1-like"/>
    <property type="match status" value="1"/>
</dbReference>
<dbReference type="OrthoDB" id="8417725at2"/>
<protein>
    <submittedName>
        <fullName evidence="1">Uncharacterized conserved protein YndB, AHSA1/START domain</fullName>
    </submittedName>
</protein>
<organism evidence="1 2">
    <name type="scientific">Nonomuraea pusilla</name>
    <dbReference type="NCBI Taxonomy" id="46177"/>
    <lineage>
        <taxon>Bacteria</taxon>
        <taxon>Bacillati</taxon>
        <taxon>Actinomycetota</taxon>
        <taxon>Actinomycetes</taxon>
        <taxon>Streptosporangiales</taxon>
        <taxon>Streptosporangiaceae</taxon>
        <taxon>Nonomuraea</taxon>
    </lineage>
</organism>
<dbReference type="SUPFAM" id="SSF55961">
    <property type="entry name" value="Bet v1-like"/>
    <property type="match status" value="1"/>
</dbReference>
<evidence type="ECO:0000313" key="2">
    <source>
        <dbReference type="Proteomes" id="UP000198953"/>
    </source>
</evidence>
<keyword evidence="2" id="KW-1185">Reference proteome</keyword>
<dbReference type="RefSeq" id="WP_091102693.1">
    <property type="nucleotide sequence ID" value="NZ_FOBF01000011.1"/>
</dbReference>
<dbReference type="Proteomes" id="UP000198953">
    <property type="component" value="Unassembled WGS sequence"/>
</dbReference>
<dbReference type="Gene3D" id="3.30.530.20">
    <property type="match status" value="1"/>
</dbReference>
<reference evidence="1 2" key="1">
    <citation type="submission" date="2016-10" db="EMBL/GenBank/DDBJ databases">
        <authorList>
            <person name="de Groot N.N."/>
        </authorList>
    </citation>
    <scope>NUCLEOTIDE SEQUENCE [LARGE SCALE GENOMIC DNA]</scope>
    <source>
        <strain evidence="1 2">DSM 43357</strain>
    </source>
</reference>
<name>A0A1H7WVW9_9ACTN</name>
<dbReference type="InterPro" id="IPR023393">
    <property type="entry name" value="START-like_dom_sf"/>
</dbReference>
<dbReference type="AlphaFoldDB" id="A0A1H7WVW9"/>
<evidence type="ECO:0000313" key="1">
    <source>
        <dbReference type="EMBL" id="SEM25581.1"/>
    </source>
</evidence>
<gene>
    <name evidence="1" type="ORF">SAMN05660976_04630</name>
</gene>
<dbReference type="STRING" id="46177.SAMN05660976_04630"/>
<dbReference type="EMBL" id="FOBF01000011">
    <property type="protein sequence ID" value="SEM25581.1"/>
    <property type="molecule type" value="Genomic_DNA"/>
</dbReference>
<accession>A0A1H7WVW9</accession>